<organism evidence="2 3">
    <name type="scientific">Teichococcus deserti</name>
    <dbReference type="NCBI Taxonomy" id="1817963"/>
    <lineage>
        <taxon>Bacteria</taxon>
        <taxon>Pseudomonadati</taxon>
        <taxon>Pseudomonadota</taxon>
        <taxon>Alphaproteobacteria</taxon>
        <taxon>Acetobacterales</taxon>
        <taxon>Roseomonadaceae</taxon>
        <taxon>Roseomonas</taxon>
    </lineage>
</organism>
<dbReference type="CDD" id="cd03814">
    <property type="entry name" value="GT4-like"/>
    <property type="match status" value="1"/>
</dbReference>
<dbReference type="RefSeq" id="WP_076959731.1">
    <property type="nucleotide sequence ID" value="NZ_MLCO01000279.1"/>
</dbReference>
<sequence length="344" mass="37065">MRLLLVTDAWTPQVNGVVRTLSMVAETLKRAGDSVTVISPDRFGSLAVPGEPGLRLALFPRRRLAAMVEEARPDAVHIATEGPLGWSMRGLCRQRGWRFTTAFHTRFPDYLAARFRVPLAWSWPVLRRFHAAASGTFVATESLHRELDAQGFGRLRHWSRGVDTALFQPGARDAFPGLPRPIFLHVGRVAVEKNIEAFLSLDLPGSKVVVGDGPARAGLQQRFPQAHFAGFRHGEALAAAYASADVMVFPSRTDTFGLVLLEALACGTPVAAFRQPGPLTVLGDAPVGAVDDDLQRACLAALTADRAACRARAEGFSWQACAAQFRAQLVSLRGELPAGLAAAG</sequence>
<dbReference type="Pfam" id="PF13692">
    <property type="entry name" value="Glyco_trans_1_4"/>
    <property type="match status" value="1"/>
</dbReference>
<keyword evidence="2" id="KW-0328">Glycosyltransferase</keyword>
<accession>A0A1V2GW34</accession>
<dbReference type="PANTHER" id="PTHR45947">
    <property type="entry name" value="SULFOQUINOVOSYL TRANSFERASE SQD2"/>
    <property type="match status" value="1"/>
</dbReference>
<dbReference type="SUPFAM" id="SSF53756">
    <property type="entry name" value="UDP-Glycosyltransferase/glycogen phosphorylase"/>
    <property type="match status" value="1"/>
</dbReference>
<name>A0A1V2GW34_9PROT</name>
<evidence type="ECO:0000313" key="3">
    <source>
        <dbReference type="Proteomes" id="UP000188879"/>
    </source>
</evidence>
<dbReference type="Gene3D" id="3.40.50.2000">
    <property type="entry name" value="Glycogen Phosphorylase B"/>
    <property type="match status" value="2"/>
</dbReference>
<dbReference type="GO" id="GO:0016757">
    <property type="term" value="F:glycosyltransferase activity"/>
    <property type="evidence" value="ECO:0007669"/>
    <property type="project" value="UniProtKB-KW"/>
</dbReference>
<gene>
    <name evidence="2" type="ORF">BKE38_23580</name>
</gene>
<dbReference type="Proteomes" id="UP000188879">
    <property type="component" value="Unassembled WGS sequence"/>
</dbReference>
<protein>
    <submittedName>
        <fullName evidence="2">Alpha-mannosyltransferase</fullName>
    </submittedName>
</protein>
<evidence type="ECO:0000259" key="1">
    <source>
        <dbReference type="Pfam" id="PF13439"/>
    </source>
</evidence>
<dbReference type="OrthoDB" id="9802525at2"/>
<comment type="caution">
    <text evidence="2">The sequence shown here is derived from an EMBL/GenBank/DDBJ whole genome shotgun (WGS) entry which is preliminary data.</text>
</comment>
<dbReference type="EMBL" id="MLCO01000279">
    <property type="protein sequence ID" value="ONG47403.1"/>
    <property type="molecule type" value="Genomic_DNA"/>
</dbReference>
<dbReference type="PANTHER" id="PTHR45947:SF3">
    <property type="entry name" value="SULFOQUINOVOSYL TRANSFERASE SQD2"/>
    <property type="match status" value="1"/>
</dbReference>
<dbReference type="InterPro" id="IPR028098">
    <property type="entry name" value="Glyco_trans_4-like_N"/>
</dbReference>
<reference evidence="2 3" key="1">
    <citation type="submission" date="2016-10" db="EMBL/GenBank/DDBJ databases">
        <title>Draft Genome sequence of Roseomonas sp. strain M3.</title>
        <authorList>
            <person name="Subhash Y."/>
            <person name="Lee S."/>
        </authorList>
    </citation>
    <scope>NUCLEOTIDE SEQUENCE [LARGE SCALE GENOMIC DNA]</scope>
    <source>
        <strain evidence="2 3">M3</strain>
    </source>
</reference>
<feature type="domain" description="Glycosyltransferase subfamily 4-like N-terminal" evidence="1">
    <location>
        <begin position="14"/>
        <end position="165"/>
    </location>
</feature>
<keyword evidence="3" id="KW-1185">Reference proteome</keyword>
<dbReference type="Pfam" id="PF13439">
    <property type="entry name" value="Glyco_transf_4"/>
    <property type="match status" value="1"/>
</dbReference>
<keyword evidence="2" id="KW-0808">Transferase</keyword>
<dbReference type="InterPro" id="IPR050194">
    <property type="entry name" value="Glycosyltransferase_grp1"/>
</dbReference>
<proteinExistence type="predicted"/>
<evidence type="ECO:0000313" key="2">
    <source>
        <dbReference type="EMBL" id="ONG47403.1"/>
    </source>
</evidence>
<dbReference type="AlphaFoldDB" id="A0A1V2GW34"/>